<name>A0ABX4HWH5_9GAMM</name>
<dbReference type="EMBL" id="LRFG02000005">
    <property type="protein sequence ID" value="PCO04447.1"/>
    <property type="molecule type" value="Genomic_DNA"/>
</dbReference>
<accession>A0ABX4HWH5</accession>
<keyword evidence="1" id="KW-1133">Transmembrane helix</keyword>
<protein>
    <submittedName>
        <fullName evidence="2">Uncharacterized protein</fullName>
    </submittedName>
</protein>
<proteinExistence type="predicted"/>
<organism evidence="2 3">
    <name type="scientific">Microbulbifer flavimaris</name>
    <dbReference type="NCBI Taxonomy" id="1781068"/>
    <lineage>
        <taxon>Bacteria</taxon>
        <taxon>Pseudomonadati</taxon>
        <taxon>Pseudomonadota</taxon>
        <taxon>Gammaproteobacteria</taxon>
        <taxon>Cellvibrionales</taxon>
        <taxon>Microbulbiferaceae</taxon>
        <taxon>Microbulbifer</taxon>
    </lineage>
</organism>
<evidence type="ECO:0000256" key="1">
    <source>
        <dbReference type="SAM" id="Phobius"/>
    </source>
</evidence>
<keyword evidence="1" id="KW-0812">Transmembrane</keyword>
<keyword evidence="1" id="KW-0472">Membrane</keyword>
<gene>
    <name evidence="2" type="ORF">AWR36_013395</name>
</gene>
<comment type="caution">
    <text evidence="2">The sequence shown here is derived from an EMBL/GenBank/DDBJ whole genome shotgun (WGS) entry which is preliminary data.</text>
</comment>
<evidence type="ECO:0000313" key="3">
    <source>
        <dbReference type="Proteomes" id="UP000218427"/>
    </source>
</evidence>
<evidence type="ECO:0000313" key="2">
    <source>
        <dbReference type="EMBL" id="PCO04447.1"/>
    </source>
</evidence>
<reference evidence="2" key="1">
    <citation type="submission" date="2017-08" db="EMBL/GenBank/DDBJ databases">
        <title>Microbulbifer marisrubri sp. nov., a halophilic alphaproteobacterium isolated from marine sediment of the Yellow Sea, China.</title>
        <authorList>
            <person name="Zhang G."/>
            <person name="Xiong Q."/>
        </authorList>
    </citation>
    <scope>NUCLEOTIDE SEQUENCE [LARGE SCALE GENOMIC DNA]</scope>
    <source>
        <strain evidence="2">WRN-8</strain>
    </source>
</reference>
<feature type="transmembrane region" description="Helical" evidence="1">
    <location>
        <begin position="12"/>
        <end position="33"/>
    </location>
</feature>
<dbReference type="Proteomes" id="UP000218427">
    <property type="component" value="Unassembled WGS sequence"/>
</dbReference>
<keyword evidence="3" id="KW-1185">Reference proteome</keyword>
<feature type="transmembrane region" description="Helical" evidence="1">
    <location>
        <begin position="53"/>
        <end position="75"/>
    </location>
</feature>
<sequence length="78" mass="8937">MRIAEISFLRLFVVANFFYFSIITSSFLLALVSKGALESFTGDMAWNYVSSPVLLFGYVLVLVVFFAMSLLNHIFKRR</sequence>